<evidence type="ECO:0000313" key="3">
    <source>
        <dbReference type="Proteomes" id="UP000653797"/>
    </source>
</evidence>
<keyword evidence="1" id="KW-0732">Signal</keyword>
<feature type="signal peptide" evidence="1">
    <location>
        <begin position="1"/>
        <end position="18"/>
    </location>
</feature>
<evidence type="ECO:0008006" key="4">
    <source>
        <dbReference type="Google" id="ProtNLM"/>
    </source>
</evidence>
<organism evidence="2 3">
    <name type="scientific">Spirosoma validum</name>
    <dbReference type="NCBI Taxonomy" id="2771355"/>
    <lineage>
        <taxon>Bacteria</taxon>
        <taxon>Pseudomonadati</taxon>
        <taxon>Bacteroidota</taxon>
        <taxon>Cytophagia</taxon>
        <taxon>Cytophagales</taxon>
        <taxon>Cytophagaceae</taxon>
        <taxon>Spirosoma</taxon>
    </lineage>
</organism>
<protein>
    <recommendedName>
        <fullName evidence="4">Lipoprotein</fullName>
    </recommendedName>
</protein>
<proteinExistence type="predicted"/>
<dbReference type="EMBL" id="JACXAA010000036">
    <property type="protein sequence ID" value="MBD2757869.1"/>
    <property type="molecule type" value="Genomic_DNA"/>
</dbReference>
<gene>
    <name evidence="2" type="ORF">IC230_33725</name>
</gene>
<name>A0A927GHE8_9BACT</name>
<accession>A0A927GHE8</accession>
<keyword evidence="3" id="KW-1185">Reference proteome</keyword>
<reference evidence="2" key="1">
    <citation type="submission" date="2020-09" db="EMBL/GenBank/DDBJ databases">
        <authorList>
            <person name="Kim M.K."/>
        </authorList>
    </citation>
    <scope>NUCLEOTIDE SEQUENCE</scope>
    <source>
        <strain evidence="2">BT704</strain>
    </source>
</reference>
<comment type="caution">
    <text evidence="2">The sequence shown here is derived from an EMBL/GenBank/DDBJ whole genome shotgun (WGS) entry which is preliminary data.</text>
</comment>
<evidence type="ECO:0000256" key="1">
    <source>
        <dbReference type="SAM" id="SignalP"/>
    </source>
</evidence>
<dbReference type="Proteomes" id="UP000653797">
    <property type="component" value="Unassembled WGS sequence"/>
</dbReference>
<dbReference type="RefSeq" id="WP_191043491.1">
    <property type="nucleotide sequence ID" value="NZ_JACXAA010000036.1"/>
</dbReference>
<dbReference type="PROSITE" id="PS51257">
    <property type="entry name" value="PROKAR_LIPOPROTEIN"/>
    <property type="match status" value="1"/>
</dbReference>
<sequence length="93" mass="10467">MKKALAILVLLGSLMSCNEVQPSEIAATVIGIDPQMCGLCGGWFVRVDSTLYRADIPTPYAKANNPIWLRYQLDERPNFKELGWITVKSVRQR</sequence>
<evidence type="ECO:0000313" key="2">
    <source>
        <dbReference type="EMBL" id="MBD2757869.1"/>
    </source>
</evidence>
<dbReference type="AlphaFoldDB" id="A0A927GHE8"/>
<feature type="chain" id="PRO_5037241958" description="Lipoprotein" evidence="1">
    <location>
        <begin position="19"/>
        <end position="93"/>
    </location>
</feature>